<reference evidence="2" key="1">
    <citation type="submission" date="2023-03" db="EMBL/GenBank/DDBJ databases">
        <title>Mating type loci evolution in Malassezia.</title>
        <authorList>
            <person name="Coelho M.A."/>
        </authorList>
    </citation>
    <scope>NUCLEOTIDE SEQUENCE</scope>
    <source>
        <strain evidence="2">CBS 11721</strain>
    </source>
</reference>
<keyword evidence="3" id="KW-1185">Reference proteome</keyword>
<dbReference type="InterPro" id="IPR036873">
    <property type="entry name" value="Rhodanese-like_dom_sf"/>
</dbReference>
<sequence>MLSPAEYARYGRQLILPDFGRHAQEQLKNARVLVVGHITIVDNDVVEVSNLARQILHNERRIGMPKAESIAEAVRDCEDGGVIGCITGLVGTMQATEAIRILAGSINIPMDDIRRDAQSVLADLQGHGPHITLLCRRGNDSREAVRRLSEAGGDEWAFDDVEGGLSAYTKLNPTFPMY</sequence>
<dbReference type="EMBL" id="CP119877">
    <property type="protein sequence ID" value="WFD33703.1"/>
    <property type="molecule type" value="Genomic_DNA"/>
</dbReference>
<gene>
    <name evidence="2" type="ORF">MCUN1_000516</name>
</gene>
<dbReference type="GO" id="GO:0002143">
    <property type="term" value="P:tRNA wobble position uridine thiolation"/>
    <property type="evidence" value="ECO:0007669"/>
    <property type="project" value="TreeGrafter"/>
</dbReference>
<dbReference type="InterPro" id="IPR000594">
    <property type="entry name" value="ThiF_NAD_FAD-bd"/>
</dbReference>
<dbReference type="InterPro" id="IPR035985">
    <property type="entry name" value="Ubiquitin-activating_enz"/>
</dbReference>
<evidence type="ECO:0000313" key="3">
    <source>
        <dbReference type="Proteomes" id="UP001219933"/>
    </source>
</evidence>
<organism evidence="2 3">
    <name type="scientific">Malassezia cuniculi</name>
    <dbReference type="NCBI Taxonomy" id="948313"/>
    <lineage>
        <taxon>Eukaryota</taxon>
        <taxon>Fungi</taxon>
        <taxon>Dikarya</taxon>
        <taxon>Basidiomycota</taxon>
        <taxon>Ustilaginomycotina</taxon>
        <taxon>Malasseziomycetes</taxon>
        <taxon>Malasseziales</taxon>
        <taxon>Malasseziaceae</taxon>
        <taxon>Malassezia</taxon>
    </lineage>
</organism>
<dbReference type="GO" id="GO:0032447">
    <property type="term" value="P:protein urmylation"/>
    <property type="evidence" value="ECO:0007669"/>
    <property type="project" value="TreeGrafter"/>
</dbReference>
<dbReference type="Pfam" id="PF00899">
    <property type="entry name" value="ThiF"/>
    <property type="match status" value="1"/>
</dbReference>
<dbReference type="Proteomes" id="UP001219933">
    <property type="component" value="Chromosome 1"/>
</dbReference>
<dbReference type="GO" id="GO:0004792">
    <property type="term" value="F:thiosulfate-cyanide sulfurtransferase activity"/>
    <property type="evidence" value="ECO:0007669"/>
    <property type="project" value="TreeGrafter"/>
</dbReference>
<feature type="domain" description="Rhodanese" evidence="1">
    <location>
        <begin position="104"/>
        <end position="170"/>
    </location>
</feature>
<dbReference type="Gene3D" id="3.40.250.10">
    <property type="entry name" value="Rhodanese-like domain"/>
    <property type="match status" value="1"/>
</dbReference>
<dbReference type="InterPro" id="IPR045886">
    <property type="entry name" value="ThiF/MoeB/HesA"/>
</dbReference>
<dbReference type="PANTHER" id="PTHR10953:SF102">
    <property type="entry name" value="ADENYLYLTRANSFERASE AND SULFURTRANSFERASE MOCS3"/>
    <property type="match status" value="1"/>
</dbReference>
<dbReference type="GO" id="GO:0005737">
    <property type="term" value="C:cytoplasm"/>
    <property type="evidence" value="ECO:0007669"/>
    <property type="project" value="TreeGrafter"/>
</dbReference>
<dbReference type="PROSITE" id="PS50206">
    <property type="entry name" value="RHODANESE_3"/>
    <property type="match status" value="1"/>
</dbReference>
<accession>A0AAF0J503</accession>
<evidence type="ECO:0000313" key="2">
    <source>
        <dbReference type="EMBL" id="WFD33703.1"/>
    </source>
</evidence>
<dbReference type="GO" id="GO:0016779">
    <property type="term" value="F:nucleotidyltransferase activity"/>
    <property type="evidence" value="ECO:0007669"/>
    <property type="project" value="TreeGrafter"/>
</dbReference>
<protein>
    <recommendedName>
        <fullName evidence="1">Rhodanese domain-containing protein</fullName>
    </recommendedName>
</protein>
<dbReference type="SUPFAM" id="SSF69572">
    <property type="entry name" value="Activating enzymes of the ubiquitin-like proteins"/>
    <property type="match status" value="1"/>
</dbReference>
<proteinExistence type="predicted"/>
<evidence type="ECO:0000259" key="1">
    <source>
        <dbReference type="PROSITE" id="PS50206"/>
    </source>
</evidence>
<dbReference type="GO" id="GO:0042292">
    <property type="term" value="F:URM1 activating enzyme activity"/>
    <property type="evidence" value="ECO:0007669"/>
    <property type="project" value="TreeGrafter"/>
</dbReference>
<dbReference type="InterPro" id="IPR001763">
    <property type="entry name" value="Rhodanese-like_dom"/>
</dbReference>
<dbReference type="PANTHER" id="PTHR10953">
    <property type="entry name" value="UBIQUITIN-ACTIVATING ENZYME E1"/>
    <property type="match status" value="1"/>
</dbReference>
<dbReference type="Gene3D" id="3.40.50.720">
    <property type="entry name" value="NAD(P)-binding Rossmann-like Domain"/>
    <property type="match status" value="1"/>
</dbReference>
<name>A0AAF0J503_9BASI</name>
<dbReference type="SUPFAM" id="SSF52821">
    <property type="entry name" value="Rhodanese/Cell cycle control phosphatase"/>
    <property type="match status" value="1"/>
</dbReference>
<dbReference type="AlphaFoldDB" id="A0AAF0J503"/>